<proteinExistence type="predicted"/>
<dbReference type="OrthoDB" id="435402at2759"/>
<accession>A0A6I9QFC9</accession>
<dbReference type="CDD" id="cd08033">
    <property type="entry name" value="LARP_6"/>
    <property type="match status" value="1"/>
</dbReference>
<dbReference type="KEGG" id="egu:105034867"/>
<evidence type="ECO:0000259" key="8">
    <source>
        <dbReference type="PROSITE" id="PS50961"/>
    </source>
</evidence>
<dbReference type="InterPro" id="IPR045180">
    <property type="entry name" value="La_dom_prot"/>
</dbReference>
<evidence type="ECO:0000259" key="7">
    <source>
        <dbReference type="PROSITE" id="PS50102"/>
    </source>
</evidence>
<dbReference type="Gene3D" id="3.30.70.330">
    <property type="match status" value="1"/>
</dbReference>
<dbReference type="RefSeq" id="XP_010908488.1">
    <property type="nucleotide sequence ID" value="XM_010910186.3"/>
</dbReference>
<gene>
    <name evidence="10" type="primary">LOC105034867</name>
</gene>
<evidence type="ECO:0000256" key="5">
    <source>
        <dbReference type="PROSITE-ProRule" id="PRU00332"/>
    </source>
</evidence>
<feature type="compositionally biased region" description="Basic residues" evidence="6">
    <location>
        <begin position="405"/>
        <end position="415"/>
    </location>
</feature>
<dbReference type="GeneID" id="105034867"/>
<dbReference type="InterPro" id="IPR006630">
    <property type="entry name" value="La_HTH"/>
</dbReference>
<dbReference type="FunCoup" id="A0A6I9QFC9">
    <property type="interactions" value="271"/>
</dbReference>
<feature type="region of interest" description="Disordered" evidence="6">
    <location>
        <begin position="334"/>
        <end position="471"/>
    </location>
</feature>
<dbReference type="InParanoid" id="A0A6I9QFC9"/>
<evidence type="ECO:0000256" key="3">
    <source>
        <dbReference type="ARBA" id="ARBA00022884"/>
    </source>
</evidence>
<dbReference type="Proteomes" id="UP000504607">
    <property type="component" value="Chromosome 2"/>
</dbReference>
<dbReference type="AlphaFoldDB" id="A0A6I9QFC9"/>
<dbReference type="SMART" id="SM00715">
    <property type="entry name" value="LA"/>
    <property type="match status" value="1"/>
</dbReference>
<keyword evidence="3 5" id="KW-0694">RNA-binding</keyword>
<keyword evidence="9" id="KW-1185">Reference proteome</keyword>
<dbReference type="PROSITE" id="PS50961">
    <property type="entry name" value="HTH_LA"/>
    <property type="match status" value="1"/>
</dbReference>
<feature type="region of interest" description="Disordered" evidence="6">
    <location>
        <begin position="17"/>
        <end position="67"/>
    </location>
</feature>
<evidence type="ECO:0000256" key="1">
    <source>
        <dbReference type="ARBA" id="ARBA00002339"/>
    </source>
</evidence>
<dbReference type="Gene3D" id="1.10.10.10">
    <property type="entry name" value="Winged helix-like DNA-binding domain superfamily/Winged helix DNA-binding domain"/>
    <property type="match status" value="1"/>
</dbReference>
<keyword evidence="4" id="KW-0539">Nucleus</keyword>
<evidence type="ECO:0000256" key="2">
    <source>
        <dbReference type="ARBA" id="ARBA00004123"/>
    </source>
</evidence>
<evidence type="ECO:0000256" key="4">
    <source>
        <dbReference type="ARBA" id="ARBA00023242"/>
    </source>
</evidence>
<sequence>MAQETLETLEDWMVSAVDRAAQEPAGPSLSRTASSSRGLNADAPEFVPRAPPPGQHPRVVKIRHGPPPPPVIHVFRPPPPPPPTMSPPFISPVTNHGPFEYFGGGGAVAGGGFGEHEAVQAAVDVDPVPPPGWEGLPEEVIQKITKQVEYYFSDLNLATTEHLMRFISRDPEGFVPISVIASFKKIKALVHNNSLLAAALQTSSKLVVSDDGKKVRRLHPFTEGDVEELQSRIVVAENLPEDHCYQNLMKVFSAVGSVKTIRTCYPQNPNGNPHGTTAAVNRSSKLEMLFYNKLHAFVEYETVEDAEKAVTELIDERNWRSGLRVRILSKCMTKHGPGRGRKIGHEGDGTGDEDEIATTNQPNEKQVDDPSQSFEDSMEHVGEENFNDKDGMARRGKGRGPGARGRGRAQYHHNNNRNGGHALGTPPSSHLIHADQQLAVASKQPPGPRMPDGTRGFSMGRGNPLCPINTD</sequence>
<dbReference type="InterPro" id="IPR034878">
    <property type="entry name" value="La-rel_plant_RRM"/>
</dbReference>
<dbReference type="InterPro" id="IPR036388">
    <property type="entry name" value="WH-like_DNA-bd_sf"/>
</dbReference>
<protein>
    <submittedName>
        <fullName evidence="10">La-related protein 6B</fullName>
    </submittedName>
</protein>
<feature type="compositionally biased region" description="Polar residues" evidence="6">
    <location>
        <begin position="29"/>
        <end position="38"/>
    </location>
</feature>
<dbReference type="Pfam" id="PF05383">
    <property type="entry name" value="La"/>
    <property type="match status" value="1"/>
</dbReference>
<dbReference type="InterPro" id="IPR012677">
    <property type="entry name" value="Nucleotide-bd_a/b_plait_sf"/>
</dbReference>
<organism evidence="9 10">
    <name type="scientific">Elaeis guineensis var. tenera</name>
    <name type="common">Oil palm</name>
    <dbReference type="NCBI Taxonomy" id="51953"/>
    <lineage>
        <taxon>Eukaryota</taxon>
        <taxon>Viridiplantae</taxon>
        <taxon>Streptophyta</taxon>
        <taxon>Embryophyta</taxon>
        <taxon>Tracheophyta</taxon>
        <taxon>Spermatophyta</taxon>
        <taxon>Magnoliopsida</taxon>
        <taxon>Liliopsida</taxon>
        <taxon>Arecaceae</taxon>
        <taxon>Arecoideae</taxon>
        <taxon>Cocoseae</taxon>
        <taxon>Elaeidinae</taxon>
        <taxon>Elaeis</taxon>
    </lineage>
</organism>
<dbReference type="InterPro" id="IPR036390">
    <property type="entry name" value="WH_DNA-bd_sf"/>
</dbReference>
<evidence type="ECO:0000256" key="6">
    <source>
        <dbReference type="SAM" id="MobiDB-lite"/>
    </source>
</evidence>
<dbReference type="PROSITE" id="PS50102">
    <property type="entry name" value="RRM"/>
    <property type="match status" value="1"/>
</dbReference>
<dbReference type="GO" id="GO:0005634">
    <property type="term" value="C:nucleus"/>
    <property type="evidence" value="ECO:0007669"/>
    <property type="project" value="UniProtKB-SubCell"/>
</dbReference>
<dbReference type="PANTHER" id="PTHR22792:SF66">
    <property type="entry name" value="LA-RELATED PROTEIN 6B"/>
    <property type="match status" value="1"/>
</dbReference>
<comment type="function">
    <text evidence="1">Transcriptional regulator.</text>
</comment>
<feature type="compositionally biased region" description="Basic and acidic residues" evidence="6">
    <location>
        <begin position="377"/>
        <end position="393"/>
    </location>
</feature>
<evidence type="ECO:0000313" key="10">
    <source>
        <dbReference type="RefSeq" id="XP_010908488.1"/>
    </source>
</evidence>
<comment type="subcellular location">
    <subcellularLocation>
        <location evidence="2">Nucleus</location>
    </subcellularLocation>
</comment>
<name>A0A6I9QFC9_ELAGV</name>
<reference evidence="10" key="1">
    <citation type="submission" date="2025-08" db="UniProtKB">
        <authorList>
            <consortium name="RefSeq"/>
        </authorList>
    </citation>
    <scope>IDENTIFICATION</scope>
</reference>
<dbReference type="GO" id="GO:0006396">
    <property type="term" value="P:RNA processing"/>
    <property type="evidence" value="ECO:0007669"/>
    <property type="project" value="InterPro"/>
</dbReference>
<dbReference type="PRINTS" id="PR00302">
    <property type="entry name" value="LUPUSLA"/>
</dbReference>
<dbReference type="PANTHER" id="PTHR22792">
    <property type="entry name" value="LUPUS LA PROTEIN-RELATED"/>
    <property type="match status" value="1"/>
</dbReference>
<dbReference type="InterPro" id="IPR000504">
    <property type="entry name" value="RRM_dom"/>
</dbReference>
<dbReference type="FunFam" id="1.10.10.10:FF:000158">
    <property type="entry name" value="La ribonucleoprotein domain family member 7"/>
    <property type="match status" value="1"/>
</dbReference>
<dbReference type="CDD" id="cd12288">
    <property type="entry name" value="RRM_La_like_plant"/>
    <property type="match status" value="1"/>
</dbReference>
<dbReference type="SUPFAM" id="SSF54928">
    <property type="entry name" value="RNA-binding domain, RBD"/>
    <property type="match status" value="1"/>
</dbReference>
<evidence type="ECO:0000313" key="9">
    <source>
        <dbReference type="Proteomes" id="UP000504607"/>
    </source>
</evidence>
<dbReference type="InterPro" id="IPR002344">
    <property type="entry name" value="Lupus_La"/>
</dbReference>
<dbReference type="InterPro" id="IPR035979">
    <property type="entry name" value="RBD_domain_sf"/>
</dbReference>
<feature type="domain" description="RRM" evidence="7">
    <location>
        <begin position="232"/>
        <end position="327"/>
    </location>
</feature>
<feature type="domain" description="HTH La-type RNA-binding" evidence="8">
    <location>
        <begin position="134"/>
        <end position="225"/>
    </location>
</feature>
<dbReference type="SUPFAM" id="SSF46785">
    <property type="entry name" value="Winged helix' DNA-binding domain"/>
    <property type="match status" value="1"/>
</dbReference>
<feature type="compositionally biased region" description="Polar residues" evidence="6">
    <location>
        <begin position="360"/>
        <end position="375"/>
    </location>
</feature>
<dbReference type="GO" id="GO:1990904">
    <property type="term" value="C:ribonucleoprotein complex"/>
    <property type="evidence" value="ECO:0007669"/>
    <property type="project" value="InterPro"/>
</dbReference>
<dbReference type="GO" id="GO:0003729">
    <property type="term" value="F:mRNA binding"/>
    <property type="evidence" value="ECO:0007669"/>
    <property type="project" value="TreeGrafter"/>
</dbReference>